<proteinExistence type="predicted"/>
<evidence type="ECO:0000313" key="2">
    <source>
        <dbReference type="EMBL" id="MBL4930211.1"/>
    </source>
</evidence>
<dbReference type="Proteomes" id="UP000623681">
    <property type="component" value="Unassembled WGS sequence"/>
</dbReference>
<dbReference type="RefSeq" id="WP_202765597.1">
    <property type="nucleotide sequence ID" value="NZ_JAESWA010000001.1"/>
</dbReference>
<evidence type="ECO:0000256" key="1">
    <source>
        <dbReference type="SAM" id="MobiDB-lite"/>
    </source>
</evidence>
<gene>
    <name evidence="2" type="ORF">JK634_00090</name>
</gene>
<feature type="compositionally biased region" description="Basic and acidic residues" evidence="1">
    <location>
        <begin position="29"/>
        <end position="39"/>
    </location>
</feature>
<reference evidence="2" key="1">
    <citation type="submission" date="2021-01" db="EMBL/GenBank/DDBJ databases">
        <title>Genome public.</title>
        <authorList>
            <person name="Liu C."/>
            <person name="Sun Q."/>
        </authorList>
    </citation>
    <scope>NUCLEOTIDE SEQUENCE</scope>
    <source>
        <strain evidence="2">YIM B02565</strain>
    </source>
</reference>
<organism evidence="2 3">
    <name type="scientific">Clostridium paridis</name>
    <dbReference type="NCBI Taxonomy" id="2803863"/>
    <lineage>
        <taxon>Bacteria</taxon>
        <taxon>Bacillati</taxon>
        <taxon>Bacillota</taxon>
        <taxon>Clostridia</taxon>
        <taxon>Eubacteriales</taxon>
        <taxon>Clostridiaceae</taxon>
        <taxon>Clostridium</taxon>
    </lineage>
</organism>
<comment type="caution">
    <text evidence="2">The sequence shown here is derived from an EMBL/GenBank/DDBJ whole genome shotgun (WGS) entry which is preliminary data.</text>
</comment>
<name>A0A937FEN8_9CLOT</name>
<protein>
    <submittedName>
        <fullName evidence="2">Uncharacterized protein</fullName>
    </submittedName>
</protein>
<keyword evidence="3" id="KW-1185">Reference proteome</keyword>
<feature type="region of interest" description="Disordered" evidence="1">
    <location>
        <begin position="1"/>
        <end position="56"/>
    </location>
</feature>
<dbReference type="EMBL" id="JAESWA010000001">
    <property type="protein sequence ID" value="MBL4930211.1"/>
    <property type="molecule type" value="Genomic_DNA"/>
</dbReference>
<sequence length="78" mass="9355">MKKNKHRSKNNLAHNIVDENKDYLPNNRDFYKPEEHELRSYSPNGDYSKLPDPTEDPIVCNNISYQEFDYTDQSLYKE</sequence>
<accession>A0A937FEN8</accession>
<dbReference type="AlphaFoldDB" id="A0A937FEN8"/>
<evidence type="ECO:0000313" key="3">
    <source>
        <dbReference type="Proteomes" id="UP000623681"/>
    </source>
</evidence>